<evidence type="ECO:0000256" key="1">
    <source>
        <dbReference type="SAM" id="Phobius"/>
    </source>
</evidence>
<gene>
    <name evidence="2" type="ORF">ACFOW3_25615</name>
</gene>
<keyword evidence="3" id="KW-1185">Reference proteome</keyword>
<accession>A0ABV8DI15</accession>
<evidence type="ECO:0000313" key="2">
    <source>
        <dbReference type="EMBL" id="MFC3938000.1"/>
    </source>
</evidence>
<reference evidence="3" key="1">
    <citation type="journal article" date="2019" name="Int. J. Syst. Evol. Microbiol.">
        <title>The Global Catalogue of Microorganisms (GCM) 10K type strain sequencing project: providing services to taxonomists for standard genome sequencing and annotation.</title>
        <authorList>
            <consortium name="The Broad Institute Genomics Platform"/>
            <consortium name="The Broad Institute Genome Sequencing Center for Infectious Disease"/>
            <person name="Wu L."/>
            <person name="Ma J."/>
        </authorList>
    </citation>
    <scope>NUCLEOTIDE SEQUENCE [LARGE SCALE GENOMIC DNA]</scope>
    <source>
        <strain evidence="3">CCUG 2113</strain>
    </source>
</reference>
<feature type="transmembrane region" description="Helical" evidence="1">
    <location>
        <begin position="30"/>
        <end position="55"/>
    </location>
</feature>
<keyword evidence="1" id="KW-0812">Transmembrane</keyword>
<protein>
    <recommendedName>
        <fullName evidence="4">Transmembrane protein</fullName>
    </recommendedName>
</protein>
<dbReference type="EMBL" id="JBHSAJ010000159">
    <property type="protein sequence ID" value="MFC3938000.1"/>
    <property type="molecule type" value="Genomic_DNA"/>
</dbReference>
<dbReference type="RefSeq" id="WP_031255284.1">
    <property type="nucleotide sequence ID" value="NZ_JAMXAX010000150.1"/>
</dbReference>
<evidence type="ECO:0000313" key="3">
    <source>
        <dbReference type="Proteomes" id="UP001595693"/>
    </source>
</evidence>
<dbReference type="Proteomes" id="UP001595693">
    <property type="component" value="Unassembled WGS sequence"/>
</dbReference>
<proteinExistence type="predicted"/>
<evidence type="ECO:0008006" key="4">
    <source>
        <dbReference type="Google" id="ProtNLM"/>
    </source>
</evidence>
<sequence length="94" mass="9671">MGHHRGDYGHGGRATGFGEPLARLPRGVKAVLALVALLVVLAGLAVVVAAVLVVIKLAGGGTLPGALQNAWELFQRNLPALLNFWKAVQGLAGK</sequence>
<keyword evidence="1" id="KW-1133">Transmembrane helix</keyword>
<name>A0ABV8DI15_9BURK</name>
<organism evidence="2 3">
    <name type="scientific">Acidovorax facilis</name>
    <dbReference type="NCBI Taxonomy" id="12917"/>
    <lineage>
        <taxon>Bacteria</taxon>
        <taxon>Pseudomonadati</taxon>
        <taxon>Pseudomonadota</taxon>
        <taxon>Betaproteobacteria</taxon>
        <taxon>Burkholderiales</taxon>
        <taxon>Comamonadaceae</taxon>
        <taxon>Acidovorax</taxon>
    </lineage>
</organism>
<comment type="caution">
    <text evidence="2">The sequence shown here is derived from an EMBL/GenBank/DDBJ whole genome shotgun (WGS) entry which is preliminary data.</text>
</comment>
<keyword evidence="1" id="KW-0472">Membrane</keyword>